<protein>
    <submittedName>
        <fullName evidence="2">Uncharacterized protein</fullName>
    </submittedName>
</protein>
<dbReference type="EMBL" id="JARKIB010000022">
    <property type="protein sequence ID" value="KAJ7767182.1"/>
    <property type="molecule type" value="Genomic_DNA"/>
</dbReference>
<feature type="compositionally biased region" description="Pro residues" evidence="1">
    <location>
        <begin position="137"/>
        <end position="162"/>
    </location>
</feature>
<evidence type="ECO:0000313" key="2">
    <source>
        <dbReference type="EMBL" id="KAJ7767182.1"/>
    </source>
</evidence>
<gene>
    <name evidence="2" type="ORF">B0H16DRAFT_1521125</name>
</gene>
<evidence type="ECO:0000256" key="1">
    <source>
        <dbReference type="SAM" id="MobiDB-lite"/>
    </source>
</evidence>
<organism evidence="2 3">
    <name type="scientific">Mycena metata</name>
    <dbReference type="NCBI Taxonomy" id="1033252"/>
    <lineage>
        <taxon>Eukaryota</taxon>
        <taxon>Fungi</taxon>
        <taxon>Dikarya</taxon>
        <taxon>Basidiomycota</taxon>
        <taxon>Agaricomycotina</taxon>
        <taxon>Agaricomycetes</taxon>
        <taxon>Agaricomycetidae</taxon>
        <taxon>Agaricales</taxon>
        <taxon>Marasmiineae</taxon>
        <taxon>Mycenaceae</taxon>
        <taxon>Mycena</taxon>
    </lineage>
</organism>
<dbReference type="AlphaFoldDB" id="A0AAD7JMG2"/>
<sequence>MRATSAAVQDMNTRTLPALAPSAGSKGFESTVDVLVNAVMGPFAPRTAAPVAPPASTAAPAVPIAPPAPIATPSAPIVNGLDTGALDAYFAAREKRQRDDADNDASRNVRPRLQPPPPVAVAAQPLQPAPLTLAAPLAPPPRAPPPPPRPPCVVYGPPPPLD</sequence>
<keyword evidence="3" id="KW-1185">Reference proteome</keyword>
<feature type="compositionally biased region" description="Low complexity" evidence="1">
    <location>
        <begin position="120"/>
        <end position="136"/>
    </location>
</feature>
<name>A0AAD7JMG2_9AGAR</name>
<accession>A0AAD7JMG2</accession>
<dbReference type="Proteomes" id="UP001215598">
    <property type="component" value="Unassembled WGS sequence"/>
</dbReference>
<comment type="caution">
    <text evidence="2">The sequence shown here is derived from an EMBL/GenBank/DDBJ whole genome shotgun (WGS) entry which is preliminary data.</text>
</comment>
<feature type="compositionally biased region" description="Basic and acidic residues" evidence="1">
    <location>
        <begin position="92"/>
        <end position="107"/>
    </location>
</feature>
<proteinExistence type="predicted"/>
<evidence type="ECO:0000313" key="3">
    <source>
        <dbReference type="Proteomes" id="UP001215598"/>
    </source>
</evidence>
<reference evidence="2" key="1">
    <citation type="submission" date="2023-03" db="EMBL/GenBank/DDBJ databases">
        <title>Massive genome expansion in bonnet fungi (Mycena s.s.) driven by repeated elements and novel gene families across ecological guilds.</title>
        <authorList>
            <consortium name="Lawrence Berkeley National Laboratory"/>
            <person name="Harder C.B."/>
            <person name="Miyauchi S."/>
            <person name="Viragh M."/>
            <person name="Kuo A."/>
            <person name="Thoen E."/>
            <person name="Andreopoulos B."/>
            <person name="Lu D."/>
            <person name="Skrede I."/>
            <person name="Drula E."/>
            <person name="Henrissat B."/>
            <person name="Morin E."/>
            <person name="Kohler A."/>
            <person name="Barry K."/>
            <person name="LaButti K."/>
            <person name="Morin E."/>
            <person name="Salamov A."/>
            <person name="Lipzen A."/>
            <person name="Mereny Z."/>
            <person name="Hegedus B."/>
            <person name="Baldrian P."/>
            <person name="Stursova M."/>
            <person name="Weitz H."/>
            <person name="Taylor A."/>
            <person name="Grigoriev I.V."/>
            <person name="Nagy L.G."/>
            <person name="Martin F."/>
            <person name="Kauserud H."/>
        </authorList>
    </citation>
    <scope>NUCLEOTIDE SEQUENCE</scope>
    <source>
        <strain evidence="2">CBHHK182m</strain>
    </source>
</reference>
<feature type="region of interest" description="Disordered" evidence="1">
    <location>
        <begin position="90"/>
        <end position="162"/>
    </location>
</feature>